<proteinExistence type="inferred from homology"/>
<dbReference type="InterPro" id="IPR036390">
    <property type="entry name" value="WH_DNA-bd_sf"/>
</dbReference>
<comment type="caution">
    <text evidence="6">The sequence shown here is derived from an EMBL/GenBank/DDBJ whole genome shotgun (WGS) entry which is preliminary data.</text>
</comment>
<dbReference type="GO" id="GO:0006351">
    <property type="term" value="P:DNA-templated transcription"/>
    <property type="evidence" value="ECO:0007669"/>
    <property type="project" value="TreeGrafter"/>
</dbReference>
<evidence type="ECO:0000256" key="2">
    <source>
        <dbReference type="ARBA" id="ARBA00023015"/>
    </source>
</evidence>
<keyword evidence="7" id="KW-1185">Reference proteome</keyword>
<reference evidence="6 7" key="1">
    <citation type="submission" date="2018-11" db="EMBL/GenBank/DDBJ databases">
        <title>Genomic Encyclopedia of Type Strains, Phase IV (KMG-IV): sequencing the most valuable type-strain genomes for metagenomic binning, comparative biology and taxonomic classification.</title>
        <authorList>
            <person name="Goeker M."/>
        </authorList>
    </citation>
    <scope>NUCLEOTIDE SEQUENCE [LARGE SCALE GENOMIC DNA]</scope>
    <source>
        <strain evidence="6 7">DSM 100316</strain>
    </source>
</reference>
<keyword evidence="3 6" id="KW-0238">DNA-binding</keyword>
<evidence type="ECO:0000259" key="5">
    <source>
        <dbReference type="PROSITE" id="PS50931"/>
    </source>
</evidence>
<sequence>MDWDDLRFFLAVARSGTVSGAADKMSVNYTTVSRRLKQFEERLGMPLFDRLQNRYTLTDEGRNLLQSVSVIDHEFEKIERQLLGQDERLQGVIRIDTTDHIAELLMPHLQQFMSQHPGIELQIITNAKTIDLSKRDADISLRVTDKPPSHLVSKRVGLVTANVYASSHYLATHRQCQQLSDHNWIGWDTCYGGGAAARLIESLMPQGASISCRVNSGMALRQAIQAGIGIGHMWDFVAEQEGGLQRVDNNFPTYKLGLWLLIHRDVHRSARMQVFITFIEEILHRYFDDNDGCLVNQ</sequence>
<keyword evidence="4" id="KW-0804">Transcription</keyword>
<dbReference type="PANTHER" id="PTHR30537">
    <property type="entry name" value="HTH-TYPE TRANSCRIPTIONAL REGULATOR"/>
    <property type="match status" value="1"/>
</dbReference>
<dbReference type="RefSeq" id="WP_123712184.1">
    <property type="nucleotide sequence ID" value="NZ_RKHR01000004.1"/>
</dbReference>
<comment type="similarity">
    <text evidence="1">Belongs to the LysR transcriptional regulatory family.</text>
</comment>
<protein>
    <submittedName>
        <fullName evidence="6">DNA-binding transcriptional LysR family regulator</fullName>
    </submittedName>
</protein>
<name>A0A3N2DNK0_9GAMM</name>
<organism evidence="6 7">
    <name type="scientific">Sinobacterium caligoides</name>
    <dbReference type="NCBI Taxonomy" id="933926"/>
    <lineage>
        <taxon>Bacteria</taxon>
        <taxon>Pseudomonadati</taxon>
        <taxon>Pseudomonadota</taxon>
        <taxon>Gammaproteobacteria</taxon>
        <taxon>Cellvibrionales</taxon>
        <taxon>Spongiibacteraceae</taxon>
        <taxon>Sinobacterium</taxon>
    </lineage>
</organism>
<dbReference type="InterPro" id="IPR000847">
    <property type="entry name" value="LysR_HTH_N"/>
</dbReference>
<dbReference type="PROSITE" id="PS50931">
    <property type="entry name" value="HTH_LYSR"/>
    <property type="match status" value="1"/>
</dbReference>
<dbReference type="InterPro" id="IPR005119">
    <property type="entry name" value="LysR_subst-bd"/>
</dbReference>
<dbReference type="InterPro" id="IPR036388">
    <property type="entry name" value="WH-like_DNA-bd_sf"/>
</dbReference>
<dbReference type="GO" id="GO:0043565">
    <property type="term" value="F:sequence-specific DNA binding"/>
    <property type="evidence" value="ECO:0007669"/>
    <property type="project" value="TreeGrafter"/>
</dbReference>
<keyword evidence="2" id="KW-0805">Transcription regulation</keyword>
<dbReference type="InterPro" id="IPR058163">
    <property type="entry name" value="LysR-type_TF_proteobact-type"/>
</dbReference>
<dbReference type="EMBL" id="RKHR01000004">
    <property type="protein sequence ID" value="ROS01386.1"/>
    <property type="molecule type" value="Genomic_DNA"/>
</dbReference>
<evidence type="ECO:0000313" key="6">
    <source>
        <dbReference type="EMBL" id="ROS01386.1"/>
    </source>
</evidence>
<evidence type="ECO:0000256" key="3">
    <source>
        <dbReference type="ARBA" id="ARBA00023125"/>
    </source>
</evidence>
<dbReference type="SUPFAM" id="SSF53850">
    <property type="entry name" value="Periplasmic binding protein-like II"/>
    <property type="match status" value="1"/>
</dbReference>
<dbReference type="PANTHER" id="PTHR30537:SF3">
    <property type="entry name" value="TRANSCRIPTIONAL REGULATORY PROTEIN"/>
    <property type="match status" value="1"/>
</dbReference>
<evidence type="ECO:0000313" key="7">
    <source>
        <dbReference type="Proteomes" id="UP000275394"/>
    </source>
</evidence>
<accession>A0A3N2DNK0</accession>
<dbReference type="AlphaFoldDB" id="A0A3N2DNK0"/>
<dbReference type="Pfam" id="PF03466">
    <property type="entry name" value="LysR_substrate"/>
    <property type="match status" value="1"/>
</dbReference>
<feature type="domain" description="HTH lysR-type" evidence="5">
    <location>
        <begin position="1"/>
        <end position="58"/>
    </location>
</feature>
<dbReference type="Pfam" id="PF00126">
    <property type="entry name" value="HTH_1"/>
    <property type="match status" value="1"/>
</dbReference>
<dbReference type="OrthoDB" id="570111at2"/>
<evidence type="ECO:0000256" key="1">
    <source>
        <dbReference type="ARBA" id="ARBA00009437"/>
    </source>
</evidence>
<gene>
    <name evidence="6" type="ORF">EDC56_1827</name>
</gene>
<evidence type="ECO:0000256" key="4">
    <source>
        <dbReference type="ARBA" id="ARBA00023163"/>
    </source>
</evidence>
<dbReference type="Gene3D" id="3.40.190.290">
    <property type="match status" value="1"/>
</dbReference>
<dbReference type="SUPFAM" id="SSF46785">
    <property type="entry name" value="Winged helix' DNA-binding domain"/>
    <property type="match status" value="1"/>
</dbReference>
<dbReference type="Proteomes" id="UP000275394">
    <property type="component" value="Unassembled WGS sequence"/>
</dbReference>
<dbReference type="GO" id="GO:0003700">
    <property type="term" value="F:DNA-binding transcription factor activity"/>
    <property type="evidence" value="ECO:0007669"/>
    <property type="project" value="InterPro"/>
</dbReference>
<dbReference type="Gene3D" id="1.10.10.10">
    <property type="entry name" value="Winged helix-like DNA-binding domain superfamily/Winged helix DNA-binding domain"/>
    <property type="match status" value="1"/>
</dbReference>